<comment type="caution">
    <text evidence="2">The sequence shown here is derived from an EMBL/GenBank/DDBJ whole genome shotgun (WGS) entry which is preliminary data.</text>
</comment>
<feature type="signal peptide" evidence="1">
    <location>
        <begin position="1"/>
        <end position="20"/>
    </location>
</feature>
<evidence type="ECO:0000256" key="1">
    <source>
        <dbReference type="SAM" id="SignalP"/>
    </source>
</evidence>
<keyword evidence="3" id="KW-1185">Reference proteome</keyword>
<dbReference type="PROSITE" id="PS51257">
    <property type="entry name" value="PROKAR_LIPOPROTEIN"/>
    <property type="match status" value="1"/>
</dbReference>
<reference evidence="2 3" key="1">
    <citation type="submission" date="2019-12" db="EMBL/GenBank/DDBJ databases">
        <title>Chitinophaga sp. strain ysch24 (GDMCC 1.1355), whole genome shotgun sequence.</title>
        <authorList>
            <person name="Zhang X."/>
        </authorList>
    </citation>
    <scope>NUCLEOTIDE SEQUENCE [LARGE SCALE GENOMIC DNA]</scope>
    <source>
        <strain evidence="3">ysch24</strain>
    </source>
</reference>
<evidence type="ECO:0000313" key="2">
    <source>
        <dbReference type="EMBL" id="MVT10624.1"/>
    </source>
</evidence>
<dbReference type="Proteomes" id="UP000461730">
    <property type="component" value="Unassembled WGS sequence"/>
</dbReference>
<feature type="chain" id="PRO_5029699787" evidence="1">
    <location>
        <begin position="21"/>
        <end position="135"/>
    </location>
</feature>
<proteinExistence type="predicted"/>
<gene>
    <name evidence="2" type="ORF">GO493_20300</name>
</gene>
<keyword evidence="1" id="KW-0732">Signal</keyword>
<evidence type="ECO:0000313" key="3">
    <source>
        <dbReference type="Proteomes" id="UP000461730"/>
    </source>
</evidence>
<dbReference type="AlphaFoldDB" id="A0A7K1U8C4"/>
<dbReference type="EMBL" id="WRXN01000009">
    <property type="protein sequence ID" value="MVT10624.1"/>
    <property type="molecule type" value="Genomic_DNA"/>
</dbReference>
<name>A0A7K1U8C4_9BACT</name>
<protein>
    <submittedName>
        <fullName evidence="2">Uncharacterized protein</fullName>
    </submittedName>
</protein>
<dbReference type="RefSeq" id="WP_157308065.1">
    <property type="nucleotide sequence ID" value="NZ_WRXN01000009.1"/>
</dbReference>
<accession>A0A7K1U8C4</accession>
<sequence length="135" mass="15001">MKSLLFLPLLLLGVFFTSCKKEEITQEIVPNRTINFTVQSGAWVKDDNRLSHYAELPVPELTDQVNQTNGVLVYISDDGQTWEAIPDVLHGISFLYTYTVGKIYLEAQDVNGTQLASPPGGTIYVKVVLVESEPV</sequence>
<organism evidence="2 3">
    <name type="scientific">Chitinophaga tropicalis</name>
    <dbReference type="NCBI Taxonomy" id="2683588"/>
    <lineage>
        <taxon>Bacteria</taxon>
        <taxon>Pseudomonadati</taxon>
        <taxon>Bacteroidota</taxon>
        <taxon>Chitinophagia</taxon>
        <taxon>Chitinophagales</taxon>
        <taxon>Chitinophagaceae</taxon>
        <taxon>Chitinophaga</taxon>
    </lineage>
</organism>